<keyword evidence="5" id="KW-0378">Hydrolase</keyword>
<evidence type="ECO:0000256" key="4">
    <source>
        <dbReference type="ARBA" id="ARBA00022723"/>
    </source>
</evidence>
<evidence type="ECO:0000259" key="8">
    <source>
        <dbReference type="PROSITE" id="PS51677"/>
    </source>
</evidence>
<evidence type="ECO:0000256" key="2">
    <source>
        <dbReference type="ARBA" id="ARBA00010973"/>
    </source>
</evidence>
<evidence type="ECO:0000256" key="6">
    <source>
        <dbReference type="ARBA" id="ARBA00032976"/>
    </source>
</evidence>
<evidence type="ECO:0000256" key="1">
    <source>
        <dbReference type="ARBA" id="ARBA00003236"/>
    </source>
</evidence>
<keyword evidence="7" id="KW-0732">Signal</keyword>
<dbReference type="SUPFAM" id="SSF88713">
    <property type="entry name" value="Glycoside hydrolase/deacetylase"/>
    <property type="match status" value="1"/>
</dbReference>
<feature type="signal peptide" evidence="7">
    <location>
        <begin position="1"/>
        <end position="28"/>
    </location>
</feature>
<proteinExistence type="inferred from homology"/>
<dbReference type="PROSITE" id="PS51677">
    <property type="entry name" value="NODB"/>
    <property type="match status" value="1"/>
</dbReference>
<dbReference type="KEGG" id="bvr:BVIR_1426"/>
<sequence>MRRCLLRRLAAGIAIVVAAVSLADVALADVAPPSACGPDALGTARVMAVGGGIRVGTKSYPDTLALADREVVLTFDDGPWPATTPAVLDALARECVKATFFLIGENAEARPALARRIVAEGHTVGHHTWSHPILTKIATADALAEIERGMAADDRASYGAAAAPRVPFFRFPGFADTPALLEELARRNVAVFGADLWASDWRQMTPEAELDLVMLRLRDAGRGIVLFHDTKRHTAEMMPAFLRALKAAGYRVVHIVPERIGPERIPAQTIPGRPVY</sequence>
<feature type="chain" id="PRO_5008116243" description="Chitooligosaccharide deacetylase" evidence="7">
    <location>
        <begin position="29"/>
        <end position="276"/>
    </location>
</feature>
<dbReference type="InterPro" id="IPR011330">
    <property type="entry name" value="Glyco_hydro/deAcase_b/a-brl"/>
</dbReference>
<dbReference type="RefSeq" id="WP_055037038.1">
    <property type="nucleotide sequence ID" value="NZ_AP014854.2"/>
</dbReference>
<accession>A0A182D6X9</accession>
<dbReference type="PANTHER" id="PTHR10587:SF133">
    <property type="entry name" value="CHITIN DEACETYLASE 1-RELATED"/>
    <property type="match status" value="1"/>
</dbReference>
<dbReference type="Gene3D" id="3.20.20.370">
    <property type="entry name" value="Glycoside hydrolase/deacetylase"/>
    <property type="match status" value="1"/>
</dbReference>
<gene>
    <name evidence="9" type="ORF">BV133_3330</name>
</gene>
<dbReference type="InterPro" id="IPR050248">
    <property type="entry name" value="Polysacc_deacetylase_ArnD"/>
</dbReference>
<reference evidence="9" key="1">
    <citation type="journal article" date="2015" name="Genome Announc.">
        <title>Complete Genome Sequence of the Bacteriochlorophyll b-Producing Photosynthetic Bacterium Blastochloris viridis.</title>
        <authorList>
            <person name="Tsukatani Y."/>
            <person name="Hirose Y."/>
            <person name="Harada J."/>
            <person name="Misawa N."/>
            <person name="Mori K."/>
            <person name="Inoue K."/>
            <person name="Tamiaki H."/>
        </authorList>
    </citation>
    <scope>NUCLEOTIDE SEQUENCE [LARGE SCALE GENOMIC DNA]</scope>
    <source>
        <strain evidence="9">DSM 133</strain>
    </source>
</reference>
<dbReference type="PATRIC" id="fig|1079.6.peg.1477"/>
<comment type="function">
    <text evidence="1">Is involved in generating a small heat-stable compound (Nod), an acylated oligomer of N-acetylglucosamine, that stimulates mitosis in various plant protoplasts.</text>
</comment>
<evidence type="ECO:0000256" key="7">
    <source>
        <dbReference type="SAM" id="SignalP"/>
    </source>
</evidence>
<protein>
    <recommendedName>
        <fullName evidence="3">Chitooligosaccharide deacetylase</fullName>
    </recommendedName>
    <alternativeName>
        <fullName evidence="6">Nodulation protein B</fullName>
    </alternativeName>
</protein>
<evidence type="ECO:0000256" key="3">
    <source>
        <dbReference type="ARBA" id="ARBA00020071"/>
    </source>
</evidence>
<feature type="domain" description="NodB homology" evidence="8">
    <location>
        <begin position="69"/>
        <end position="253"/>
    </location>
</feature>
<dbReference type="Pfam" id="PF01522">
    <property type="entry name" value="Polysacc_deac_1"/>
    <property type="match status" value="1"/>
</dbReference>
<organism evidence="9">
    <name type="scientific">Blastochloris viridis</name>
    <name type="common">Rhodopseudomonas viridis</name>
    <dbReference type="NCBI Taxonomy" id="1079"/>
    <lineage>
        <taxon>Bacteria</taxon>
        <taxon>Pseudomonadati</taxon>
        <taxon>Pseudomonadota</taxon>
        <taxon>Alphaproteobacteria</taxon>
        <taxon>Hyphomicrobiales</taxon>
        <taxon>Blastochloridaceae</taxon>
        <taxon>Blastochloris</taxon>
    </lineage>
</organism>
<keyword evidence="4" id="KW-0479">Metal-binding</keyword>
<dbReference type="GO" id="GO:0016810">
    <property type="term" value="F:hydrolase activity, acting on carbon-nitrogen (but not peptide) bonds"/>
    <property type="evidence" value="ECO:0007669"/>
    <property type="project" value="InterPro"/>
</dbReference>
<comment type="similarity">
    <text evidence="2">Belongs to the polysaccharide deacetylase family.</text>
</comment>
<dbReference type="PANTHER" id="PTHR10587">
    <property type="entry name" value="GLYCOSYL TRANSFERASE-RELATED"/>
    <property type="match status" value="1"/>
</dbReference>
<evidence type="ECO:0000313" key="9">
    <source>
        <dbReference type="EMBL" id="BAS00924.1"/>
    </source>
</evidence>
<dbReference type="GO" id="GO:0016020">
    <property type="term" value="C:membrane"/>
    <property type="evidence" value="ECO:0007669"/>
    <property type="project" value="TreeGrafter"/>
</dbReference>
<evidence type="ECO:0000256" key="5">
    <source>
        <dbReference type="ARBA" id="ARBA00022801"/>
    </source>
</evidence>
<dbReference type="EMBL" id="AP014854">
    <property type="protein sequence ID" value="BAS00924.1"/>
    <property type="molecule type" value="Genomic_DNA"/>
</dbReference>
<dbReference type="GO" id="GO:0046872">
    <property type="term" value="F:metal ion binding"/>
    <property type="evidence" value="ECO:0007669"/>
    <property type="project" value="UniProtKB-KW"/>
</dbReference>
<name>A0A182D6X9_BLAVI</name>
<dbReference type="InterPro" id="IPR002509">
    <property type="entry name" value="NODB_dom"/>
</dbReference>
<dbReference type="CDD" id="cd10917">
    <property type="entry name" value="CE4_NodB_like_6s_7s"/>
    <property type="match status" value="1"/>
</dbReference>
<dbReference type="GO" id="GO:0005975">
    <property type="term" value="P:carbohydrate metabolic process"/>
    <property type="evidence" value="ECO:0007669"/>
    <property type="project" value="InterPro"/>
</dbReference>
<dbReference type="AlphaFoldDB" id="A0A182D6X9"/>